<gene>
    <name evidence="1" type="ORF">O1611_g2005</name>
</gene>
<dbReference type="EMBL" id="JAPUUL010000258">
    <property type="protein sequence ID" value="KAJ8131623.1"/>
    <property type="molecule type" value="Genomic_DNA"/>
</dbReference>
<organism evidence="1 2">
    <name type="scientific">Lasiodiplodia mahajangana</name>
    <dbReference type="NCBI Taxonomy" id="1108764"/>
    <lineage>
        <taxon>Eukaryota</taxon>
        <taxon>Fungi</taxon>
        <taxon>Dikarya</taxon>
        <taxon>Ascomycota</taxon>
        <taxon>Pezizomycotina</taxon>
        <taxon>Dothideomycetes</taxon>
        <taxon>Dothideomycetes incertae sedis</taxon>
        <taxon>Botryosphaeriales</taxon>
        <taxon>Botryosphaeriaceae</taxon>
        <taxon>Lasiodiplodia</taxon>
    </lineage>
</organism>
<comment type="caution">
    <text evidence="1">The sequence shown here is derived from an EMBL/GenBank/DDBJ whole genome shotgun (WGS) entry which is preliminary data.</text>
</comment>
<reference evidence="1" key="1">
    <citation type="submission" date="2022-12" db="EMBL/GenBank/DDBJ databases">
        <title>Genome Sequence of Lasiodiplodia mahajangana.</title>
        <authorList>
            <person name="Buettner E."/>
        </authorList>
    </citation>
    <scope>NUCLEOTIDE SEQUENCE</scope>
    <source>
        <strain evidence="1">VT137</strain>
    </source>
</reference>
<sequence>MSSAPNDAPNQVAKLGLRNLGKTQVDEVMDIGGNWMNGLTNVAQDMRKQHNVNGYQIMGSKPHMSTTDPSDTREVMTIGFFVEQVQYFSVHLHEDGSYNIWQSRKVKRNKKQGGRTSNQPVGDDNATKDDQS</sequence>
<accession>A0ACC2JWH8</accession>
<evidence type="ECO:0000313" key="1">
    <source>
        <dbReference type="EMBL" id="KAJ8131623.1"/>
    </source>
</evidence>
<protein>
    <submittedName>
        <fullName evidence="1">Uncharacterized protein</fullName>
    </submittedName>
</protein>
<name>A0ACC2JWH8_9PEZI</name>
<proteinExistence type="predicted"/>
<dbReference type="Proteomes" id="UP001153332">
    <property type="component" value="Unassembled WGS sequence"/>
</dbReference>
<keyword evidence="2" id="KW-1185">Reference proteome</keyword>
<evidence type="ECO:0000313" key="2">
    <source>
        <dbReference type="Proteomes" id="UP001153332"/>
    </source>
</evidence>